<sequence>MSIIEKYTDPSIQIPYTDRKRIDNVYMTIDSTIVGFLNFCLSTSFVRNYVNSCRETMAWWKTCEKRMMEAYGTDDPEAPLTYQMEVYMLLGWKR</sequence>
<reference evidence="1" key="1">
    <citation type="submission" date="2020-06" db="EMBL/GenBank/DDBJ databases">
        <title>Draft genome of Bugula neritina, a colonial animal packing powerful symbionts and potential medicines.</title>
        <authorList>
            <person name="Rayko M."/>
        </authorList>
    </citation>
    <scope>NUCLEOTIDE SEQUENCE [LARGE SCALE GENOMIC DNA]</scope>
    <source>
        <strain evidence="1">Kwan_BN1</strain>
    </source>
</reference>
<evidence type="ECO:0000313" key="2">
    <source>
        <dbReference type="Proteomes" id="UP000593567"/>
    </source>
</evidence>
<proteinExistence type="predicted"/>
<organism evidence="1 2">
    <name type="scientific">Bugula neritina</name>
    <name type="common">Brown bryozoan</name>
    <name type="synonym">Sertularia neritina</name>
    <dbReference type="NCBI Taxonomy" id="10212"/>
    <lineage>
        <taxon>Eukaryota</taxon>
        <taxon>Metazoa</taxon>
        <taxon>Spiralia</taxon>
        <taxon>Lophotrochozoa</taxon>
        <taxon>Bryozoa</taxon>
        <taxon>Gymnolaemata</taxon>
        <taxon>Cheilostomatida</taxon>
        <taxon>Flustrina</taxon>
        <taxon>Buguloidea</taxon>
        <taxon>Bugulidae</taxon>
        <taxon>Bugula</taxon>
    </lineage>
</organism>
<evidence type="ECO:0000313" key="1">
    <source>
        <dbReference type="EMBL" id="KAF6035621.1"/>
    </source>
</evidence>
<dbReference type="AlphaFoldDB" id="A0A7J7KCN9"/>
<protein>
    <submittedName>
        <fullName evidence="1">Uncharacterized protein</fullName>
    </submittedName>
</protein>
<gene>
    <name evidence="1" type="ORF">EB796_006061</name>
</gene>
<dbReference type="OrthoDB" id="506498at2759"/>
<keyword evidence="2" id="KW-1185">Reference proteome</keyword>
<dbReference type="EMBL" id="VXIV02000851">
    <property type="protein sequence ID" value="KAF6035621.1"/>
    <property type="molecule type" value="Genomic_DNA"/>
</dbReference>
<comment type="caution">
    <text evidence="1">The sequence shown here is derived from an EMBL/GenBank/DDBJ whole genome shotgun (WGS) entry which is preliminary data.</text>
</comment>
<name>A0A7J7KCN9_BUGNE</name>
<accession>A0A7J7KCN9</accession>
<dbReference type="Proteomes" id="UP000593567">
    <property type="component" value="Unassembled WGS sequence"/>
</dbReference>